<keyword evidence="2" id="KW-0285">Flavoprotein</keyword>
<evidence type="ECO:0000256" key="2">
    <source>
        <dbReference type="ARBA" id="ARBA00022630"/>
    </source>
</evidence>
<evidence type="ECO:0000256" key="1">
    <source>
        <dbReference type="ARBA" id="ARBA00018719"/>
    </source>
</evidence>
<evidence type="ECO:0000313" key="6">
    <source>
        <dbReference type="Proteomes" id="UP001059971"/>
    </source>
</evidence>
<dbReference type="EMBL" id="AP018817">
    <property type="protein sequence ID" value="BBF70670.1"/>
    <property type="molecule type" value="Genomic_DNA"/>
</dbReference>
<dbReference type="PRINTS" id="PR00469">
    <property type="entry name" value="PNDRDTASEII"/>
</dbReference>
<evidence type="ECO:0000259" key="4">
    <source>
        <dbReference type="Pfam" id="PF07992"/>
    </source>
</evidence>
<keyword evidence="3" id="KW-0560">Oxidoreductase</keyword>
<organism evidence="5 6">
    <name type="scientific">Sphingomonas bisphenolicum</name>
    <dbReference type="NCBI Taxonomy" id="296544"/>
    <lineage>
        <taxon>Bacteria</taxon>
        <taxon>Pseudomonadati</taxon>
        <taxon>Pseudomonadota</taxon>
        <taxon>Alphaproteobacteria</taxon>
        <taxon>Sphingomonadales</taxon>
        <taxon>Sphingomonadaceae</taxon>
        <taxon>Sphingomonas</taxon>
    </lineage>
</organism>
<dbReference type="RefSeq" id="WP_261934932.1">
    <property type="nucleotide sequence ID" value="NZ_AP018817.1"/>
</dbReference>
<dbReference type="Gene3D" id="3.50.50.60">
    <property type="entry name" value="FAD/NAD(P)-binding domain"/>
    <property type="match status" value="2"/>
</dbReference>
<dbReference type="SUPFAM" id="SSF51905">
    <property type="entry name" value="FAD/NAD(P)-binding domain"/>
    <property type="match status" value="1"/>
</dbReference>
<gene>
    <name evidence="5" type="ORF">SBA_ch1_28700</name>
</gene>
<dbReference type="InterPro" id="IPR050097">
    <property type="entry name" value="Ferredoxin-NADP_redctase_2"/>
</dbReference>
<evidence type="ECO:0000313" key="5">
    <source>
        <dbReference type="EMBL" id="BBF70670.1"/>
    </source>
</evidence>
<dbReference type="Proteomes" id="UP001059971">
    <property type="component" value="Chromosome 1"/>
</dbReference>
<dbReference type="Pfam" id="PF07992">
    <property type="entry name" value="Pyr_redox_2"/>
    <property type="match status" value="1"/>
</dbReference>
<dbReference type="PANTHER" id="PTHR48105">
    <property type="entry name" value="THIOREDOXIN REDUCTASE 1-RELATED-RELATED"/>
    <property type="match status" value="1"/>
</dbReference>
<feature type="domain" description="FAD/NAD(P)-binding" evidence="4">
    <location>
        <begin position="8"/>
        <end position="288"/>
    </location>
</feature>
<proteinExistence type="predicted"/>
<accession>A0ABM7G5J4</accession>
<dbReference type="PRINTS" id="PR00368">
    <property type="entry name" value="FADPNR"/>
</dbReference>
<protein>
    <recommendedName>
        <fullName evidence="1">Thioredoxin reductase</fullName>
    </recommendedName>
</protein>
<keyword evidence="6" id="KW-1185">Reference proteome</keyword>
<name>A0ABM7G5J4_9SPHN</name>
<dbReference type="InterPro" id="IPR036188">
    <property type="entry name" value="FAD/NAD-bd_sf"/>
</dbReference>
<reference evidence="5" key="1">
    <citation type="submission" date="2018-07" db="EMBL/GenBank/DDBJ databases">
        <title>Complete genome sequence of Sphingomonas bisphenolicum strain AO1, a bisphenol A degradative bacterium isolated from Japanese farm field.</title>
        <authorList>
            <person name="Murakami M."/>
            <person name="Koh M."/>
            <person name="Koba S."/>
            <person name="Matsumura Y."/>
        </authorList>
    </citation>
    <scope>NUCLEOTIDE SEQUENCE</scope>
    <source>
        <strain evidence="5">AO1</strain>
    </source>
</reference>
<evidence type="ECO:0000256" key="3">
    <source>
        <dbReference type="ARBA" id="ARBA00023002"/>
    </source>
</evidence>
<dbReference type="InterPro" id="IPR023753">
    <property type="entry name" value="FAD/NAD-binding_dom"/>
</dbReference>
<sequence>MSAHTNIFDCLVIGAGPAGLTAALYLARFHLRVEIVDAGNSRASLIPRTRNHAGYPGGISGKELLRLMRQQVAEFGATVRSGLVETIEREGDLFVARIGDETLRTHSILLATGVVNNPPDMAPEVHDEALARGLLRYCPICDGYEVTDRRIGVIGSQAHGHNEALFLRMYSKDVTLIAADGGHDLSIVEQARLHEAGIIAQDGPTASLEIDGETIVVPVAGDKFYFDTVYPALGSVICSELAVMLGAETTDEGCIIVDAHQRTSVAGLYAAGDVVRGLDQISHAMGEAGVAATTIRNDLSRKRLLLR</sequence>